<dbReference type="Proteomes" id="UP000574390">
    <property type="component" value="Unassembled WGS sequence"/>
</dbReference>
<dbReference type="EMBL" id="JABANM010018763">
    <property type="protein sequence ID" value="KAF4725585.1"/>
    <property type="molecule type" value="Genomic_DNA"/>
</dbReference>
<organism evidence="1 2">
    <name type="scientific">Perkinsus olseni</name>
    <name type="common">Perkinsus atlanticus</name>
    <dbReference type="NCBI Taxonomy" id="32597"/>
    <lineage>
        <taxon>Eukaryota</taxon>
        <taxon>Sar</taxon>
        <taxon>Alveolata</taxon>
        <taxon>Perkinsozoa</taxon>
        <taxon>Perkinsea</taxon>
        <taxon>Perkinsida</taxon>
        <taxon>Perkinsidae</taxon>
        <taxon>Perkinsus</taxon>
    </lineage>
</organism>
<comment type="caution">
    <text evidence="1">The sequence shown here is derived from an EMBL/GenBank/DDBJ whole genome shotgun (WGS) entry which is preliminary data.</text>
</comment>
<dbReference type="AlphaFoldDB" id="A0A7J6RZ76"/>
<evidence type="ECO:0000313" key="1">
    <source>
        <dbReference type="EMBL" id="KAF4725585.1"/>
    </source>
</evidence>
<reference evidence="1 2" key="1">
    <citation type="submission" date="2020-04" db="EMBL/GenBank/DDBJ databases">
        <title>Perkinsus olseni comparative genomics.</title>
        <authorList>
            <person name="Bogema D.R."/>
        </authorList>
    </citation>
    <scope>NUCLEOTIDE SEQUENCE [LARGE SCALE GENOMIC DNA]</scope>
    <source>
        <strain evidence="1">ATCC PRA-205</strain>
    </source>
</reference>
<protein>
    <submittedName>
        <fullName evidence="1">Uncharacterized protein</fullName>
    </submittedName>
</protein>
<name>A0A7J6RZ76_PEROL</name>
<gene>
    <name evidence="1" type="ORF">FOZ62_012479</name>
</gene>
<evidence type="ECO:0000313" key="2">
    <source>
        <dbReference type="Proteomes" id="UP000574390"/>
    </source>
</evidence>
<accession>A0A7J6RZ76</accession>
<sequence length="139" mass="15113">MSTAVVSGYRLYRLLRRVLITPDKGGMDFLPGLSLRKWATMVEGMVIHLHLQKMKEGTNLPTAKGILMAMVIMNVEQTVITMIGVGSQRREEIMVAPGVVAGIVVVLQDQVPQVIEPPPTAVVMEDTSLAAHVIARPSV</sequence>
<proteinExistence type="predicted"/>